<name>A0ABV0S079_9TELE</name>
<accession>A0ABV0S079</accession>
<reference evidence="2 3" key="1">
    <citation type="submission" date="2021-06" db="EMBL/GenBank/DDBJ databases">
        <authorList>
            <person name="Palmer J.M."/>
        </authorList>
    </citation>
    <scope>NUCLEOTIDE SEQUENCE [LARGE SCALE GENOMIC DNA]</scope>
    <source>
        <strain evidence="2 3">XC_2019</strain>
        <tissue evidence="2">Muscle</tissue>
    </source>
</reference>
<dbReference type="Proteomes" id="UP001434883">
    <property type="component" value="Unassembled WGS sequence"/>
</dbReference>
<gene>
    <name evidence="2" type="ORF">XENOCAPTIV_024103</name>
</gene>
<organism evidence="2 3">
    <name type="scientific">Xenoophorus captivus</name>
    <dbReference type="NCBI Taxonomy" id="1517983"/>
    <lineage>
        <taxon>Eukaryota</taxon>
        <taxon>Metazoa</taxon>
        <taxon>Chordata</taxon>
        <taxon>Craniata</taxon>
        <taxon>Vertebrata</taxon>
        <taxon>Euteleostomi</taxon>
        <taxon>Actinopterygii</taxon>
        <taxon>Neopterygii</taxon>
        <taxon>Teleostei</taxon>
        <taxon>Neoteleostei</taxon>
        <taxon>Acanthomorphata</taxon>
        <taxon>Ovalentaria</taxon>
        <taxon>Atherinomorphae</taxon>
        <taxon>Cyprinodontiformes</taxon>
        <taxon>Goodeidae</taxon>
        <taxon>Xenoophorus</taxon>
    </lineage>
</organism>
<evidence type="ECO:0000313" key="3">
    <source>
        <dbReference type="Proteomes" id="UP001434883"/>
    </source>
</evidence>
<dbReference type="EMBL" id="JAHRIN010064383">
    <property type="protein sequence ID" value="MEQ2213940.1"/>
    <property type="molecule type" value="Genomic_DNA"/>
</dbReference>
<protein>
    <submittedName>
        <fullName evidence="2">Uncharacterized protein</fullName>
    </submittedName>
</protein>
<evidence type="ECO:0000313" key="2">
    <source>
        <dbReference type="EMBL" id="MEQ2213940.1"/>
    </source>
</evidence>
<feature type="region of interest" description="Disordered" evidence="1">
    <location>
        <begin position="1"/>
        <end position="25"/>
    </location>
</feature>
<comment type="caution">
    <text evidence="2">The sequence shown here is derived from an EMBL/GenBank/DDBJ whole genome shotgun (WGS) entry which is preliminary data.</text>
</comment>
<keyword evidence="3" id="KW-1185">Reference proteome</keyword>
<evidence type="ECO:0000256" key="1">
    <source>
        <dbReference type="SAM" id="MobiDB-lite"/>
    </source>
</evidence>
<sequence>MGSCGRSSASGGRWVPGRGGGMERRPFSARASLREAGCEEGKETQHITFCQVTPGYHKHTFISGETHDDQMCDSSVFWRDRSKSIPTVASYVWLLITPEAARGKQKLLLWLLHRHEGQIIAAQL</sequence>
<proteinExistence type="predicted"/>
<feature type="compositionally biased region" description="Low complexity" evidence="1">
    <location>
        <begin position="1"/>
        <end position="16"/>
    </location>
</feature>